<evidence type="ECO:0000313" key="1">
    <source>
        <dbReference type="EMBL" id="CAI2372872.1"/>
    </source>
</evidence>
<protein>
    <submittedName>
        <fullName evidence="1">Uncharacterized protein</fullName>
    </submittedName>
</protein>
<gene>
    <name evidence="1" type="ORF">ECRASSUSDP1_LOCUS14206</name>
</gene>
<reference evidence="1" key="1">
    <citation type="submission" date="2023-07" db="EMBL/GenBank/DDBJ databases">
        <authorList>
            <consortium name="AG Swart"/>
            <person name="Singh M."/>
            <person name="Singh A."/>
            <person name="Seah K."/>
            <person name="Emmerich C."/>
        </authorList>
    </citation>
    <scope>NUCLEOTIDE SEQUENCE</scope>
    <source>
        <strain evidence="1">DP1</strain>
    </source>
</reference>
<name>A0AAD1XHR8_EUPCR</name>
<dbReference type="Proteomes" id="UP001295684">
    <property type="component" value="Unassembled WGS sequence"/>
</dbReference>
<comment type="caution">
    <text evidence="1">The sequence shown here is derived from an EMBL/GenBank/DDBJ whole genome shotgun (WGS) entry which is preliminary data.</text>
</comment>
<dbReference type="EMBL" id="CAMPGE010014185">
    <property type="protein sequence ID" value="CAI2372872.1"/>
    <property type="molecule type" value="Genomic_DNA"/>
</dbReference>
<accession>A0AAD1XHR8</accession>
<keyword evidence="2" id="KW-1185">Reference proteome</keyword>
<sequence length="226" mass="26713">MNLKVLAPAVRGFRRKSITRGEIQTSFKTNKFYFKGNEDKKKHEMMVRMADSFAGQTTPLYHCKLDYKKNKNSLFMSPYLRIEKKKHSKEFNRIQRKMTEITRKNSRRNSTLSKTTFCDDSLKNISDVRGKSKRLVKLQKNLRDTKLKREFFNSSFISLETEKPLIDNEKIVIKRNSSLGIRACKSREIKAQEVNIVRNIQKSKFLYPMENKEKFLIFDVTPIVNK</sequence>
<proteinExistence type="predicted"/>
<evidence type="ECO:0000313" key="2">
    <source>
        <dbReference type="Proteomes" id="UP001295684"/>
    </source>
</evidence>
<organism evidence="1 2">
    <name type="scientific">Euplotes crassus</name>
    <dbReference type="NCBI Taxonomy" id="5936"/>
    <lineage>
        <taxon>Eukaryota</taxon>
        <taxon>Sar</taxon>
        <taxon>Alveolata</taxon>
        <taxon>Ciliophora</taxon>
        <taxon>Intramacronucleata</taxon>
        <taxon>Spirotrichea</taxon>
        <taxon>Hypotrichia</taxon>
        <taxon>Euplotida</taxon>
        <taxon>Euplotidae</taxon>
        <taxon>Moneuplotes</taxon>
    </lineage>
</organism>
<dbReference type="AlphaFoldDB" id="A0AAD1XHR8"/>